<comment type="similarity">
    <text evidence="2">Belongs to the complex I subunit 4 family.</text>
</comment>
<evidence type="ECO:0000256" key="5">
    <source>
        <dbReference type="ARBA" id="ARBA00023136"/>
    </source>
</evidence>
<feature type="transmembrane region" description="Helical" evidence="7">
    <location>
        <begin position="119"/>
        <end position="137"/>
    </location>
</feature>
<dbReference type="RefSeq" id="WP_211561539.1">
    <property type="nucleotide sequence ID" value="NZ_JAGVRK010000001.1"/>
</dbReference>
<comment type="subcellular location">
    <subcellularLocation>
        <location evidence="1">Cell membrane</location>
        <topology evidence="1">Multi-pass membrane protein</topology>
    </subcellularLocation>
    <subcellularLocation>
        <location evidence="6">Membrane</location>
        <topology evidence="6">Multi-pass membrane protein</topology>
    </subcellularLocation>
</comment>
<organism evidence="9 10">
    <name type="scientific">Metabacillus flavus</name>
    <dbReference type="NCBI Taxonomy" id="2823519"/>
    <lineage>
        <taxon>Bacteria</taxon>
        <taxon>Bacillati</taxon>
        <taxon>Bacillota</taxon>
        <taxon>Bacilli</taxon>
        <taxon>Bacillales</taxon>
        <taxon>Bacillaceae</taxon>
        <taxon>Metabacillus</taxon>
    </lineage>
</organism>
<feature type="transmembrane region" description="Helical" evidence="7">
    <location>
        <begin position="342"/>
        <end position="363"/>
    </location>
</feature>
<dbReference type="Pfam" id="PF00361">
    <property type="entry name" value="Proton_antipo_M"/>
    <property type="match status" value="1"/>
</dbReference>
<evidence type="ECO:0000313" key="9">
    <source>
        <dbReference type="EMBL" id="MBS2970834.1"/>
    </source>
</evidence>
<name>A0ABS5LKE7_9BACI</name>
<evidence type="ECO:0000256" key="3">
    <source>
        <dbReference type="ARBA" id="ARBA00022692"/>
    </source>
</evidence>
<keyword evidence="4 7" id="KW-1133">Transmembrane helix</keyword>
<feature type="transmembrane region" description="Helical" evidence="7">
    <location>
        <begin position="420"/>
        <end position="442"/>
    </location>
</feature>
<evidence type="ECO:0000313" key="10">
    <source>
        <dbReference type="Proteomes" id="UP000682403"/>
    </source>
</evidence>
<evidence type="ECO:0000256" key="4">
    <source>
        <dbReference type="ARBA" id="ARBA00022989"/>
    </source>
</evidence>
<comment type="caution">
    <text evidence="9">The sequence shown here is derived from an EMBL/GenBank/DDBJ whole genome shotgun (WGS) entry which is preliminary data.</text>
</comment>
<feature type="transmembrane region" description="Helical" evidence="7">
    <location>
        <begin position="30"/>
        <end position="50"/>
    </location>
</feature>
<keyword evidence="10" id="KW-1185">Reference proteome</keyword>
<dbReference type="InterPro" id="IPR010227">
    <property type="entry name" value="NADH_Q_OxRdtase_chainM/4"/>
</dbReference>
<keyword evidence="5 7" id="KW-0472">Membrane</keyword>
<feature type="transmembrane region" description="Helical" evidence="7">
    <location>
        <begin position="88"/>
        <end position="107"/>
    </location>
</feature>
<dbReference type="EMBL" id="JAGVRK010000001">
    <property type="protein sequence ID" value="MBS2970834.1"/>
    <property type="molecule type" value="Genomic_DNA"/>
</dbReference>
<accession>A0ABS5LKE7</accession>
<sequence>MNSLILTLLVFSPLAGAALLLFIPKEKERAIKAAGLAATMPALILSGIILIQNAMGAGIERFSVSVPWFKMGNVSLGGEYFFTVNYELGIDGFSLIMMTLAAVLATLSASASSFIRSGWKGYFSLLLILETGMLGVFAAENLILFFIFLELTLVPMFFLIGKWGFAGREKAAWYYLLYNGIGSAILLIVIVYLFGMTGTVNIGKLMDLAGDFPAGVQLGLLLALLVSFGVKLPIVPLHTWMLHVHVQAPPPVVMLHSGVLLKIGAYGLIRIGIGMFPEAFQTLGTAIMILGTVNLLYGAFLALIQTDFKRILAYSSVSHMGIVLIGLGAMNEAGIQGAIFQTVSHGFISALLFLLVGLMAVRFQTTDIRELGGLARKLPKLSGVLLAAGMASLGLPGMSGFISEFMAFMGIFLVQPELGAVAAIGLILTAAYVLRAVLSITFGKEKGAEGSLPDLNWHEAAPAWILLFLIISVGVFPNGLAVPLQPAIETIMKGIGG</sequence>
<evidence type="ECO:0000256" key="1">
    <source>
        <dbReference type="ARBA" id="ARBA00004651"/>
    </source>
</evidence>
<protein>
    <submittedName>
        <fullName evidence="9">NADH-quinone oxidoreductase subunit M</fullName>
    </submittedName>
</protein>
<dbReference type="PANTHER" id="PTHR43507">
    <property type="entry name" value="NADH-UBIQUINONE OXIDOREDUCTASE CHAIN 4"/>
    <property type="match status" value="1"/>
</dbReference>
<reference evidence="9 10" key="1">
    <citation type="submission" date="2021-04" db="EMBL/GenBank/DDBJ databases">
        <title>Metabacillus sp. strain KIGAM252 whole genome sequence.</title>
        <authorList>
            <person name="Seo M.-J."/>
            <person name="Cho E.-S."/>
            <person name="Hwang C.Y."/>
            <person name="Yoon D.J."/>
        </authorList>
    </citation>
    <scope>NUCLEOTIDE SEQUENCE [LARGE SCALE GENOMIC DNA]</scope>
    <source>
        <strain evidence="9 10">KIGAM252</strain>
    </source>
</reference>
<evidence type="ECO:0000259" key="8">
    <source>
        <dbReference type="Pfam" id="PF00361"/>
    </source>
</evidence>
<evidence type="ECO:0000256" key="6">
    <source>
        <dbReference type="RuleBase" id="RU000320"/>
    </source>
</evidence>
<dbReference type="InterPro" id="IPR003918">
    <property type="entry name" value="NADH_UbQ_OxRdtase"/>
</dbReference>
<dbReference type="InterPro" id="IPR001750">
    <property type="entry name" value="ND/Mrp_TM"/>
</dbReference>
<feature type="domain" description="NADH:quinone oxidoreductase/Mrp antiporter transmembrane" evidence="8">
    <location>
        <begin position="139"/>
        <end position="425"/>
    </location>
</feature>
<feature type="transmembrane region" description="Helical" evidence="7">
    <location>
        <begin position="384"/>
        <end position="414"/>
    </location>
</feature>
<feature type="transmembrane region" description="Helical" evidence="7">
    <location>
        <begin position="463"/>
        <end position="484"/>
    </location>
</feature>
<dbReference type="Proteomes" id="UP000682403">
    <property type="component" value="Unassembled WGS sequence"/>
</dbReference>
<feature type="transmembrane region" description="Helical" evidence="7">
    <location>
        <begin position="253"/>
        <end position="273"/>
    </location>
</feature>
<proteinExistence type="inferred from homology"/>
<evidence type="ECO:0000256" key="2">
    <source>
        <dbReference type="ARBA" id="ARBA00009025"/>
    </source>
</evidence>
<evidence type="ECO:0000256" key="7">
    <source>
        <dbReference type="SAM" id="Phobius"/>
    </source>
</evidence>
<dbReference type="PANTHER" id="PTHR43507:SF1">
    <property type="entry name" value="NADH-UBIQUINONE OXIDOREDUCTASE CHAIN 4"/>
    <property type="match status" value="1"/>
</dbReference>
<gene>
    <name evidence="9" type="ORF">J9317_19005</name>
</gene>
<keyword evidence="3 6" id="KW-0812">Transmembrane</keyword>
<dbReference type="PRINTS" id="PR01437">
    <property type="entry name" value="NUOXDRDTASE4"/>
</dbReference>
<feature type="transmembrane region" description="Helical" evidence="7">
    <location>
        <begin position="214"/>
        <end position="232"/>
    </location>
</feature>
<feature type="transmembrane region" description="Helical" evidence="7">
    <location>
        <begin position="311"/>
        <end position="330"/>
    </location>
</feature>
<feature type="transmembrane region" description="Helical" evidence="7">
    <location>
        <begin position="143"/>
        <end position="160"/>
    </location>
</feature>
<dbReference type="NCBIfam" id="TIGR01972">
    <property type="entry name" value="NDH_I_M"/>
    <property type="match status" value="1"/>
</dbReference>
<feature type="transmembrane region" description="Helical" evidence="7">
    <location>
        <begin position="279"/>
        <end position="304"/>
    </location>
</feature>
<feature type="transmembrane region" description="Helical" evidence="7">
    <location>
        <begin position="172"/>
        <end position="194"/>
    </location>
</feature>